<keyword evidence="2" id="KW-1185">Reference proteome</keyword>
<dbReference type="Proteomes" id="UP000807342">
    <property type="component" value="Unassembled WGS sequence"/>
</dbReference>
<reference evidence="1" key="1">
    <citation type="submission" date="2020-11" db="EMBL/GenBank/DDBJ databases">
        <authorList>
            <consortium name="DOE Joint Genome Institute"/>
            <person name="Ahrendt S."/>
            <person name="Riley R."/>
            <person name="Andreopoulos W."/>
            <person name="Labutti K."/>
            <person name="Pangilinan J."/>
            <person name="Ruiz-Duenas F.J."/>
            <person name="Barrasa J.M."/>
            <person name="Sanchez-Garcia M."/>
            <person name="Camarero S."/>
            <person name="Miyauchi S."/>
            <person name="Serrano A."/>
            <person name="Linde D."/>
            <person name="Babiker R."/>
            <person name="Drula E."/>
            <person name="Ayuso-Fernandez I."/>
            <person name="Pacheco R."/>
            <person name="Padilla G."/>
            <person name="Ferreira P."/>
            <person name="Barriuso J."/>
            <person name="Kellner H."/>
            <person name="Castanera R."/>
            <person name="Alfaro M."/>
            <person name="Ramirez L."/>
            <person name="Pisabarro A.G."/>
            <person name="Kuo A."/>
            <person name="Tritt A."/>
            <person name="Lipzen A."/>
            <person name="He G."/>
            <person name="Yan M."/>
            <person name="Ng V."/>
            <person name="Cullen D."/>
            <person name="Martin F."/>
            <person name="Rosso M.-N."/>
            <person name="Henrissat B."/>
            <person name="Hibbett D."/>
            <person name="Martinez A.T."/>
            <person name="Grigoriev I.V."/>
        </authorList>
    </citation>
    <scope>NUCLEOTIDE SEQUENCE</scope>
    <source>
        <strain evidence="1">MF-IS2</strain>
    </source>
</reference>
<comment type="caution">
    <text evidence="1">The sequence shown here is derived from an EMBL/GenBank/DDBJ whole genome shotgun (WGS) entry which is preliminary data.</text>
</comment>
<organism evidence="1 2">
    <name type="scientific">Macrolepiota fuliginosa MF-IS2</name>
    <dbReference type="NCBI Taxonomy" id="1400762"/>
    <lineage>
        <taxon>Eukaryota</taxon>
        <taxon>Fungi</taxon>
        <taxon>Dikarya</taxon>
        <taxon>Basidiomycota</taxon>
        <taxon>Agaricomycotina</taxon>
        <taxon>Agaricomycetes</taxon>
        <taxon>Agaricomycetidae</taxon>
        <taxon>Agaricales</taxon>
        <taxon>Agaricineae</taxon>
        <taxon>Agaricaceae</taxon>
        <taxon>Macrolepiota</taxon>
    </lineage>
</organism>
<protein>
    <submittedName>
        <fullName evidence="1">Uncharacterized protein</fullName>
    </submittedName>
</protein>
<name>A0A9P5XBN9_9AGAR</name>
<accession>A0A9P5XBN9</accession>
<sequence length="164" mass="18692">MLTEGEGVARKVWTRRKLRIQAVVWNPRAQRIWQDVCCRALPCTSSCTIMRTWQRGYIPISAVDIDGDSTRVWASRGGLLKTRTTKWCLLLEHFSIQKNTAPKEVVELVNISKSEFSVDCRRKFGHRLMGLPGQYLAEWPFGSITGDRVVSHDGGVCRWSLVTL</sequence>
<dbReference type="EMBL" id="MU151175">
    <property type="protein sequence ID" value="KAF9448063.1"/>
    <property type="molecule type" value="Genomic_DNA"/>
</dbReference>
<evidence type="ECO:0000313" key="1">
    <source>
        <dbReference type="EMBL" id="KAF9448063.1"/>
    </source>
</evidence>
<evidence type="ECO:0000313" key="2">
    <source>
        <dbReference type="Proteomes" id="UP000807342"/>
    </source>
</evidence>
<dbReference type="AlphaFoldDB" id="A0A9P5XBN9"/>
<proteinExistence type="predicted"/>
<gene>
    <name evidence="1" type="ORF">P691DRAFT_73000</name>
</gene>